<comment type="function">
    <text evidence="7">Catalyzes the ATP-dependent amidation of the two carboxylate groups at positions a and c of cobyrinate, using either L-glutamine or ammonia as the nitrogen source.</text>
</comment>
<comment type="similarity">
    <text evidence="7">Belongs to the CobB/CbiA family.</text>
</comment>
<evidence type="ECO:0000313" key="11">
    <source>
        <dbReference type="Proteomes" id="UP001597282"/>
    </source>
</evidence>
<evidence type="ECO:0000256" key="7">
    <source>
        <dbReference type="HAMAP-Rule" id="MF_00027"/>
    </source>
</evidence>
<comment type="miscellaneous">
    <text evidence="7">The a and c carboxylates of cobyrinate are activated for nucleophilic attack via formation of a phosphorylated intermediate by ATP. CbiA catalyzes first the amidation of the c-carboxylate, and then that of the a-carboxylate.</text>
</comment>
<feature type="domain" description="CobB/CobQ-like glutamine amidotransferase" evidence="9">
    <location>
        <begin position="256"/>
        <end position="445"/>
    </location>
</feature>
<keyword evidence="4 7" id="KW-0067">ATP-binding</keyword>
<dbReference type="PROSITE" id="PS51274">
    <property type="entry name" value="GATASE_COBBQ"/>
    <property type="match status" value="1"/>
</dbReference>
<dbReference type="InterPro" id="IPR002586">
    <property type="entry name" value="CobQ/CobB/MinD/ParA_Nub-bd_dom"/>
</dbReference>
<dbReference type="InterPro" id="IPR029062">
    <property type="entry name" value="Class_I_gatase-like"/>
</dbReference>
<dbReference type="SUPFAM" id="SSF52540">
    <property type="entry name" value="P-loop containing nucleoside triphosphate hydrolases"/>
    <property type="match status" value="1"/>
</dbReference>
<evidence type="ECO:0000259" key="9">
    <source>
        <dbReference type="Pfam" id="PF07685"/>
    </source>
</evidence>
<evidence type="ECO:0000256" key="3">
    <source>
        <dbReference type="ARBA" id="ARBA00022741"/>
    </source>
</evidence>
<dbReference type="EC" id="6.3.5.11" evidence="7"/>
<comment type="catalytic activity">
    <reaction evidence="7">
        <text>cob(II)yrinate + 2 L-glutamine + 2 ATP + 2 H2O = cob(II)yrinate a,c diamide + 2 L-glutamate + 2 ADP + 2 phosphate + 2 H(+)</text>
        <dbReference type="Rhea" id="RHEA:26289"/>
        <dbReference type="ChEBI" id="CHEBI:15377"/>
        <dbReference type="ChEBI" id="CHEBI:15378"/>
        <dbReference type="ChEBI" id="CHEBI:29985"/>
        <dbReference type="ChEBI" id="CHEBI:30616"/>
        <dbReference type="ChEBI" id="CHEBI:43474"/>
        <dbReference type="ChEBI" id="CHEBI:58359"/>
        <dbReference type="ChEBI" id="CHEBI:58537"/>
        <dbReference type="ChEBI" id="CHEBI:58894"/>
        <dbReference type="ChEBI" id="CHEBI:456216"/>
        <dbReference type="EC" id="6.3.5.11"/>
    </reaction>
</comment>
<dbReference type="SUPFAM" id="SSF52317">
    <property type="entry name" value="Class I glutamine amidotransferase-like"/>
    <property type="match status" value="1"/>
</dbReference>
<evidence type="ECO:0000256" key="1">
    <source>
        <dbReference type="ARBA" id="ARBA00001946"/>
    </source>
</evidence>
<protein>
    <recommendedName>
        <fullName evidence="7">Cobyrinate a,c-diamide synthase</fullName>
        <ecNumber evidence="7">6.3.5.11</ecNumber>
    </recommendedName>
    <alternativeName>
        <fullName evidence="7">Cobyrinic acid a,c-diamide synthetase</fullName>
    </alternativeName>
</protein>
<proteinExistence type="inferred from homology"/>
<evidence type="ECO:0000256" key="5">
    <source>
        <dbReference type="ARBA" id="ARBA00022842"/>
    </source>
</evidence>
<evidence type="ECO:0000256" key="6">
    <source>
        <dbReference type="ARBA" id="ARBA00022962"/>
    </source>
</evidence>
<feature type="domain" description="CobQ/CobB/MinD/ParA nucleotide binding" evidence="8">
    <location>
        <begin position="8"/>
        <end position="187"/>
    </location>
</feature>
<keyword evidence="5 7" id="KW-0460">Magnesium</keyword>
<dbReference type="Gene3D" id="3.40.50.880">
    <property type="match status" value="1"/>
</dbReference>
<keyword evidence="2 7" id="KW-0436">Ligase</keyword>
<comment type="pathway">
    <text evidence="7">Cofactor biosynthesis; adenosylcobalamin biosynthesis; cob(II)yrinate a,c-diamide from sirohydrochlorin (anaerobic route): step 10/10.</text>
</comment>
<dbReference type="InterPro" id="IPR027417">
    <property type="entry name" value="P-loop_NTPase"/>
</dbReference>
<dbReference type="InterPro" id="IPR004484">
    <property type="entry name" value="CbiA/CobB_synth"/>
</dbReference>
<comment type="domain">
    <text evidence="7">Comprises of two domains. The C-terminal domain contains the binding site for glutamine and catalyzes the hydrolysis of this substrate to glutamate and ammonia. The N-terminal domain is anticipated to bind ATP and cobyrinate and catalyzes the ultimate synthesis of the diamide product. The ammonia produced via the glutaminase domain is probably translocated to the adjacent domain via a molecular tunnel, where it reacts with an activated intermediate.</text>
</comment>
<dbReference type="Pfam" id="PF01656">
    <property type="entry name" value="CbiA"/>
    <property type="match status" value="1"/>
</dbReference>
<dbReference type="NCBIfam" id="NF002204">
    <property type="entry name" value="PRK01077.1"/>
    <property type="match status" value="1"/>
</dbReference>
<comment type="caution">
    <text evidence="10">The sequence shown here is derived from an EMBL/GenBank/DDBJ whole genome shotgun (WGS) entry which is preliminary data.</text>
</comment>
<dbReference type="RefSeq" id="WP_380162995.1">
    <property type="nucleotide sequence ID" value="NZ_JBHTNU010000002.1"/>
</dbReference>
<feature type="site" description="Increases nucleophilicity of active site Cys" evidence="7">
    <location>
        <position position="439"/>
    </location>
</feature>
<dbReference type="EMBL" id="JBHTNU010000002">
    <property type="protein sequence ID" value="MFD1425996.1"/>
    <property type="molecule type" value="Genomic_DNA"/>
</dbReference>
<dbReference type="PANTHER" id="PTHR43873:SF1">
    <property type="entry name" value="COBYRINATE A,C-DIAMIDE SYNTHASE"/>
    <property type="match status" value="1"/>
</dbReference>
<keyword evidence="7" id="KW-0169">Cobalamin biosynthesis</keyword>
<name>A0ABW4C7R3_9BACL</name>
<evidence type="ECO:0000256" key="2">
    <source>
        <dbReference type="ARBA" id="ARBA00022598"/>
    </source>
</evidence>
<dbReference type="CDD" id="cd03130">
    <property type="entry name" value="GATase1_CobB"/>
    <property type="match status" value="1"/>
</dbReference>
<dbReference type="PANTHER" id="PTHR43873">
    <property type="entry name" value="COBYRINATE A,C-DIAMIDE SYNTHASE"/>
    <property type="match status" value="1"/>
</dbReference>
<evidence type="ECO:0000256" key="4">
    <source>
        <dbReference type="ARBA" id="ARBA00022840"/>
    </source>
</evidence>
<gene>
    <name evidence="7" type="primary">cbiA</name>
    <name evidence="10" type="ORF">ACFQ4Y_03475</name>
</gene>
<evidence type="ECO:0000259" key="8">
    <source>
        <dbReference type="Pfam" id="PF01656"/>
    </source>
</evidence>
<dbReference type="NCBIfam" id="TIGR00379">
    <property type="entry name" value="cobB"/>
    <property type="match status" value="1"/>
</dbReference>
<reference evidence="11" key="1">
    <citation type="journal article" date="2019" name="Int. J. Syst. Evol. Microbiol.">
        <title>The Global Catalogue of Microorganisms (GCM) 10K type strain sequencing project: providing services to taxonomists for standard genome sequencing and annotation.</title>
        <authorList>
            <consortium name="The Broad Institute Genomics Platform"/>
            <consortium name="The Broad Institute Genome Sequencing Center for Infectious Disease"/>
            <person name="Wu L."/>
            <person name="Ma J."/>
        </authorList>
    </citation>
    <scope>NUCLEOTIDE SEQUENCE [LARGE SCALE GENOMIC DNA]</scope>
    <source>
        <strain evidence="11">S1</strain>
    </source>
</reference>
<comment type="cofactor">
    <cofactor evidence="1 7">
        <name>Mg(2+)</name>
        <dbReference type="ChEBI" id="CHEBI:18420"/>
    </cofactor>
</comment>
<dbReference type="CDD" id="cd05388">
    <property type="entry name" value="CobB_N"/>
    <property type="match status" value="1"/>
</dbReference>
<dbReference type="Gene3D" id="3.40.50.300">
    <property type="entry name" value="P-loop containing nucleotide triphosphate hydrolases"/>
    <property type="match status" value="2"/>
</dbReference>
<accession>A0ABW4C7R3</accession>
<organism evidence="10 11">
    <name type="scientific">Kroppenstedtia sanguinis</name>
    <dbReference type="NCBI Taxonomy" id="1380684"/>
    <lineage>
        <taxon>Bacteria</taxon>
        <taxon>Bacillati</taxon>
        <taxon>Bacillota</taxon>
        <taxon>Bacilli</taxon>
        <taxon>Bacillales</taxon>
        <taxon>Thermoactinomycetaceae</taxon>
        <taxon>Kroppenstedtia</taxon>
    </lineage>
</organism>
<keyword evidence="11" id="KW-1185">Reference proteome</keyword>
<dbReference type="InterPro" id="IPR011698">
    <property type="entry name" value="GATase_3"/>
</dbReference>
<dbReference type="Pfam" id="PF07685">
    <property type="entry name" value="GATase_3"/>
    <property type="match status" value="1"/>
</dbReference>
<evidence type="ECO:0000313" key="10">
    <source>
        <dbReference type="EMBL" id="MFD1425996.1"/>
    </source>
</evidence>
<dbReference type="HAMAP" id="MF_00027">
    <property type="entry name" value="CobB_CbiA"/>
    <property type="match status" value="1"/>
</dbReference>
<keyword evidence="6 7" id="KW-0315">Glutamine amidotransferase</keyword>
<dbReference type="Proteomes" id="UP001597282">
    <property type="component" value="Unassembled WGS sequence"/>
</dbReference>
<comment type="caution">
    <text evidence="7">Lacks conserved residue(s) required for the propagation of feature annotation.</text>
</comment>
<sequence>MDVDPPRIVIAGTGSGVGKTTITLGLLSALTRRGIRVHPFKTGPDYLDPELHRLATGRLSRNLDTWMLGTDGMREVFCKGAQGADLCLIEGMMGLFDGEDSRSNQGSTAEIAVELKAPVVLVVDAGAAARSVAAMVRGFQVFDPAVSVGGVILNRVGSEGHYRMLKAAIEEACGMPVLGGLPQDSSYQLSEGNLGLLPMLSPQEFPKWLEQLADEMAEIIDLKALLALARETKDSVQPPEFARFTPSSPLTSGPVIAVARDEAFFLYYPENLELLQSEGARLRFFSPLAGEKLPEEAMGLYLGGGFPEAFAEELAGAEEVKRSIREGIERGLPTYAEGGGFMYLSQFLEDRERRQYPMVGVIPARMEMGSQLSAFGYREVRATSDTLLLAKGETARGHEFHYSRLLESPTWQPAWQTEGVYGTGWEGFATGSLLATYTHLHFLSHRDLARRWVHACMEYRRKRNSL</sequence>
<keyword evidence="3 7" id="KW-0547">Nucleotide-binding</keyword>